<keyword evidence="2" id="KW-1133">Transmembrane helix</keyword>
<dbReference type="GO" id="GO:0005886">
    <property type="term" value="C:plasma membrane"/>
    <property type="evidence" value="ECO:0007669"/>
    <property type="project" value="InterPro"/>
</dbReference>
<dbReference type="VEuPathDB" id="FungiDB:AAP_02764"/>
<dbReference type="PANTHER" id="PTHR36414:SF1">
    <property type="entry name" value="PROTEIN SUR7"/>
    <property type="match status" value="1"/>
</dbReference>
<proteinExistence type="predicted"/>
<evidence type="ECO:0000313" key="4">
    <source>
        <dbReference type="Proteomes" id="UP000242877"/>
    </source>
</evidence>
<dbReference type="GO" id="GO:0030866">
    <property type="term" value="P:cortical actin cytoskeleton organization"/>
    <property type="evidence" value="ECO:0007669"/>
    <property type="project" value="TreeGrafter"/>
</dbReference>
<dbReference type="EMBL" id="AZGZ01000010">
    <property type="protein sequence ID" value="KZZ92683.1"/>
    <property type="molecule type" value="Genomic_DNA"/>
</dbReference>
<feature type="transmembrane region" description="Helical" evidence="2">
    <location>
        <begin position="147"/>
        <end position="168"/>
    </location>
</feature>
<keyword evidence="2" id="KW-0812">Transmembrane</keyword>
<name>A0A162IFJ9_9EURO</name>
<keyword evidence="2" id="KW-0472">Membrane</keyword>
<reference evidence="3 4" key="1">
    <citation type="journal article" date="2016" name="Genome Biol. Evol.">
        <title>Divergent and convergent evolution of fungal pathogenicity.</title>
        <authorList>
            <person name="Shang Y."/>
            <person name="Xiao G."/>
            <person name="Zheng P."/>
            <person name="Cen K."/>
            <person name="Zhan S."/>
            <person name="Wang C."/>
        </authorList>
    </citation>
    <scope>NUCLEOTIDE SEQUENCE [LARGE SCALE GENOMIC DNA]</scope>
    <source>
        <strain evidence="3 4">ARSEF 7405</strain>
    </source>
</reference>
<feature type="transmembrane region" description="Helical" evidence="2">
    <location>
        <begin position="12"/>
        <end position="31"/>
    </location>
</feature>
<dbReference type="GO" id="GO:0045121">
    <property type="term" value="C:membrane raft"/>
    <property type="evidence" value="ECO:0007669"/>
    <property type="project" value="TreeGrafter"/>
</dbReference>
<accession>A0A162IFJ9</accession>
<dbReference type="GO" id="GO:0032185">
    <property type="term" value="P:septin cytoskeleton organization"/>
    <property type="evidence" value="ECO:0007669"/>
    <property type="project" value="TreeGrafter"/>
</dbReference>
<organism evidence="3 4">
    <name type="scientific">Ascosphaera apis ARSEF 7405</name>
    <dbReference type="NCBI Taxonomy" id="392613"/>
    <lineage>
        <taxon>Eukaryota</taxon>
        <taxon>Fungi</taxon>
        <taxon>Dikarya</taxon>
        <taxon>Ascomycota</taxon>
        <taxon>Pezizomycotina</taxon>
        <taxon>Eurotiomycetes</taxon>
        <taxon>Eurotiomycetidae</taxon>
        <taxon>Onygenales</taxon>
        <taxon>Ascosphaeraceae</taxon>
        <taxon>Ascosphaera</taxon>
    </lineage>
</organism>
<evidence type="ECO:0000313" key="3">
    <source>
        <dbReference type="EMBL" id="KZZ92683.1"/>
    </source>
</evidence>
<keyword evidence="4" id="KW-1185">Reference proteome</keyword>
<dbReference type="Pfam" id="PF06687">
    <property type="entry name" value="SUR7"/>
    <property type="match status" value="1"/>
</dbReference>
<comment type="caution">
    <text evidence="3">The sequence shown here is derived from an EMBL/GenBank/DDBJ whole genome shotgun (WGS) entry which is preliminary data.</text>
</comment>
<dbReference type="AlphaFoldDB" id="A0A162IFJ9"/>
<dbReference type="OrthoDB" id="5419460at2759"/>
<feature type="compositionally biased region" description="Basic residues" evidence="1">
    <location>
        <begin position="224"/>
        <end position="234"/>
    </location>
</feature>
<evidence type="ECO:0000256" key="1">
    <source>
        <dbReference type="SAM" id="MobiDB-lite"/>
    </source>
</evidence>
<feature type="transmembrane region" description="Helical" evidence="2">
    <location>
        <begin position="189"/>
        <end position="211"/>
    </location>
</feature>
<dbReference type="Proteomes" id="UP000242877">
    <property type="component" value="Unassembled WGS sequence"/>
</dbReference>
<dbReference type="PANTHER" id="PTHR36414">
    <property type="entry name" value="PROTEIN SUR7"/>
    <property type="match status" value="1"/>
</dbReference>
<dbReference type="GO" id="GO:0031505">
    <property type="term" value="P:fungal-type cell wall organization"/>
    <property type="evidence" value="ECO:0007669"/>
    <property type="project" value="TreeGrafter"/>
</dbReference>
<dbReference type="Gene3D" id="1.20.140.150">
    <property type="match status" value="1"/>
</dbReference>
<protein>
    <submittedName>
        <fullName evidence="3">Actin cortical patch protein Sur7</fullName>
    </submittedName>
</protein>
<feature type="transmembrane region" description="Helical" evidence="2">
    <location>
        <begin position="113"/>
        <end position="135"/>
    </location>
</feature>
<dbReference type="GO" id="GO:0005938">
    <property type="term" value="C:cell cortex"/>
    <property type="evidence" value="ECO:0007669"/>
    <property type="project" value="TreeGrafter"/>
</dbReference>
<gene>
    <name evidence="3" type="ORF">AAP_02764</name>
</gene>
<feature type="region of interest" description="Disordered" evidence="1">
    <location>
        <begin position="215"/>
        <end position="245"/>
    </location>
</feature>
<dbReference type="InterPro" id="IPR009571">
    <property type="entry name" value="SUR7/Rim9-like_fungi"/>
</dbReference>
<sequence>MGVARPTTATIALFFLAGANLLLLFVLLGGANNSNPLKRFYFLEADTSRIPGAPKTSRWTFWAICGKKDGHNDCHHRNAGVPLDPPGKHNFQTKQGVPRGFIGTRHYYYITRFFFAFYLIEMFFAVCALIAGFMACCTRIGSWISSFLTLIALVFQIVTASLMTAGYVQGRNKFHHDGRHAKVGRYMFAFMWTSVVLLFISSILYCIAGIAPSAGKAKDEAFGKKKSNKRRKSSSGRAEKASDYV</sequence>
<evidence type="ECO:0000256" key="2">
    <source>
        <dbReference type="SAM" id="Phobius"/>
    </source>
</evidence>
<dbReference type="GO" id="GO:0006897">
    <property type="term" value="P:endocytosis"/>
    <property type="evidence" value="ECO:0007669"/>
    <property type="project" value="TreeGrafter"/>
</dbReference>